<gene>
    <name evidence="9" type="primary">hemH</name>
    <name evidence="11" type="ORF">DKW60_18470</name>
</gene>
<dbReference type="SUPFAM" id="SSF53800">
    <property type="entry name" value="Chelatase"/>
    <property type="match status" value="1"/>
</dbReference>
<dbReference type="GO" id="GO:0006783">
    <property type="term" value="P:heme biosynthetic process"/>
    <property type="evidence" value="ECO:0007669"/>
    <property type="project" value="UniProtKB-UniRule"/>
</dbReference>
<evidence type="ECO:0000256" key="5">
    <source>
        <dbReference type="ARBA" id="ARBA00023133"/>
    </source>
</evidence>
<comment type="pathway">
    <text evidence="9 10">Porphyrin-containing compound metabolism; protoheme biosynthesis; protoheme from protoporphyrin-IX: step 1/1.</text>
</comment>
<comment type="similarity">
    <text evidence="1 9 10">Belongs to the ferrochelatase family.</text>
</comment>
<dbReference type="Gene3D" id="3.40.50.1400">
    <property type="match status" value="2"/>
</dbReference>
<dbReference type="CDD" id="cd00419">
    <property type="entry name" value="Ferrochelatase_C"/>
    <property type="match status" value="1"/>
</dbReference>
<evidence type="ECO:0000256" key="9">
    <source>
        <dbReference type="HAMAP-Rule" id="MF_00323"/>
    </source>
</evidence>
<evidence type="ECO:0000256" key="8">
    <source>
        <dbReference type="ARBA" id="ARBA00024536"/>
    </source>
</evidence>
<dbReference type="UniPathway" id="UPA00252">
    <property type="reaction ID" value="UER00325"/>
</dbReference>
<dbReference type="CDD" id="cd03411">
    <property type="entry name" value="Ferrochelatase_N"/>
    <property type="match status" value="1"/>
</dbReference>
<evidence type="ECO:0000256" key="3">
    <source>
        <dbReference type="ARBA" id="ARBA00022723"/>
    </source>
</evidence>
<feature type="binding site" evidence="9">
    <location>
        <position position="211"/>
    </location>
    <ligand>
        <name>Fe(2+)</name>
        <dbReference type="ChEBI" id="CHEBI:29033"/>
    </ligand>
</feature>
<keyword evidence="3 9" id="KW-0479">Metal-binding</keyword>
<dbReference type="PANTHER" id="PTHR11108:SF1">
    <property type="entry name" value="FERROCHELATASE, MITOCHONDRIAL"/>
    <property type="match status" value="1"/>
</dbReference>
<evidence type="ECO:0000256" key="7">
    <source>
        <dbReference type="ARBA" id="ARBA00023244"/>
    </source>
</evidence>
<keyword evidence="12" id="KW-1185">Reference proteome</keyword>
<dbReference type="Pfam" id="PF00762">
    <property type="entry name" value="Ferrochelatase"/>
    <property type="match status" value="1"/>
</dbReference>
<dbReference type="InterPro" id="IPR033659">
    <property type="entry name" value="Ferrochelatase_N"/>
</dbReference>
<dbReference type="GO" id="GO:0004325">
    <property type="term" value="F:ferrochelatase activity"/>
    <property type="evidence" value="ECO:0007669"/>
    <property type="project" value="UniProtKB-UniRule"/>
</dbReference>
<dbReference type="GO" id="GO:0005737">
    <property type="term" value="C:cytoplasm"/>
    <property type="evidence" value="ECO:0007669"/>
    <property type="project" value="UniProtKB-SubCell"/>
</dbReference>
<evidence type="ECO:0000256" key="10">
    <source>
        <dbReference type="RuleBase" id="RU000607"/>
    </source>
</evidence>
<comment type="catalytic activity">
    <reaction evidence="8">
        <text>Fe-coproporphyrin III + 2 H(+) = coproporphyrin III + Fe(2+)</text>
        <dbReference type="Rhea" id="RHEA:49572"/>
        <dbReference type="ChEBI" id="CHEBI:15378"/>
        <dbReference type="ChEBI" id="CHEBI:29033"/>
        <dbReference type="ChEBI" id="CHEBI:68438"/>
        <dbReference type="ChEBI" id="CHEBI:131725"/>
        <dbReference type="EC" id="4.99.1.9"/>
    </reaction>
    <physiologicalReaction direction="right-to-left" evidence="8">
        <dbReference type="Rhea" id="RHEA:49574"/>
    </physiologicalReaction>
</comment>
<proteinExistence type="inferred from homology"/>
<keyword evidence="5 9" id="KW-0350">Heme biosynthesis</keyword>
<sequence length="370" mass="42113">MSRYSHDEQFFHGKAESVGVLLVNLGTPDEPTTPSVRKYLKQFLSDGRVVEIPRVIWWFILNGIILRRRPAASAKLYASVWTDEGSPLLVHSKNIQQSLQHEMSVRFNGPVHVELAMRYGNPSILAGLRALRAKGARRLLVLPLYPQYSATTTATSYDAVSQEMKRWRWLPEIRFINQYHDNQRYIDALAQSIEAHWAKHGKQEKLMMSFHGLPRRNLELGDPYHCQCHKTGRLLAEKLGLKEGEWLVTFQSRFGRAEWLKPYTDKTLEKLAGEGLKSIDVVCPGFPADCLETLEEIAVENCEVFKEAGGESYRYIPALNNDPEHVQVLADLIQQHSQGWPEVSPDWSELADEARNKQAQTLAKAKGAKL</sequence>
<dbReference type="NCBIfam" id="TIGR00109">
    <property type="entry name" value="hemH"/>
    <property type="match status" value="1"/>
</dbReference>
<dbReference type="InterPro" id="IPR001015">
    <property type="entry name" value="Ferrochelatase"/>
</dbReference>
<evidence type="ECO:0000313" key="11">
    <source>
        <dbReference type="EMBL" id="PWQ93069.1"/>
    </source>
</evidence>
<name>A0A317C462_9GAMM</name>
<comment type="subcellular location">
    <subcellularLocation>
        <location evidence="9 10">Cytoplasm</location>
    </subcellularLocation>
</comment>
<dbReference type="GO" id="GO:0046872">
    <property type="term" value="F:metal ion binding"/>
    <property type="evidence" value="ECO:0007669"/>
    <property type="project" value="UniProtKB-KW"/>
</dbReference>
<dbReference type="EC" id="4.98.1.1" evidence="9 10"/>
<dbReference type="InterPro" id="IPR033644">
    <property type="entry name" value="Ferrochelatase_C"/>
</dbReference>
<accession>A0A317C462</accession>
<dbReference type="PROSITE" id="PS00534">
    <property type="entry name" value="FERROCHELATASE"/>
    <property type="match status" value="1"/>
</dbReference>
<evidence type="ECO:0000313" key="12">
    <source>
        <dbReference type="Proteomes" id="UP000245539"/>
    </source>
</evidence>
<protein>
    <recommendedName>
        <fullName evidence="9 10">Ferrochelatase</fullName>
        <ecNumber evidence="9 10">4.98.1.1</ecNumber>
    </recommendedName>
    <alternativeName>
        <fullName evidence="9">Heme synthase</fullName>
    </alternativeName>
    <alternativeName>
        <fullName evidence="9">Protoheme ferro-lyase</fullName>
    </alternativeName>
</protein>
<dbReference type="Proteomes" id="UP000245539">
    <property type="component" value="Unassembled WGS sequence"/>
</dbReference>
<comment type="caution">
    <text evidence="11">The sequence shown here is derived from an EMBL/GenBank/DDBJ whole genome shotgun (WGS) entry which is preliminary data.</text>
</comment>
<dbReference type="OrthoDB" id="9809741at2"/>
<reference evidence="11 12" key="1">
    <citation type="submission" date="2018-05" db="EMBL/GenBank/DDBJ databases">
        <title>Leucothrix arctica sp. nov., isolated from Arctic seawater.</title>
        <authorList>
            <person name="Choi A."/>
            <person name="Baek K."/>
        </authorList>
    </citation>
    <scope>NUCLEOTIDE SEQUENCE [LARGE SCALE GENOMIC DNA]</scope>
    <source>
        <strain evidence="11 12">JCM 18388</strain>
    </source>
</reference>
<evidence type="ECO:0000256" key="4">
    <source>
        <dbReference type="ARBA" id="ARBA00023004"/>
    </source>
</evidence>
<keyword evidence="7 9" id="KW-0627">Porphyrin biosynthesis</keyword>
<dbReference type="RefSeq" id="WP_109839141.1">
    <property type="nucleotide sequence ID" value="NZ_QGKM01000069.1"/>
</dbReference>
<comment type="function">
    <text evidence="9 10">Catalyzes the ferrous insertion into protoporphyrin IX.</text>
</comment>
<dbReference type="AlphaFoldDB" id="A0A317C462"/>
<dbReference type="HAMAP" id="MF_00323">
    <property type="entry name" value="Ferrochelatase"/>
    <property type="match status" value="1"/>
</dbReference>
<dbReference type="EMBL" id="QGKM01000069">
    <property type="protein sequence ID" value="PWQ93069.1"/>
    <property type="molecule type" value="Genomic_DNA"/>
</dbReference>
<organism evidence="11 12">
    <name type="scientific">Leucothrix pacifica</name>
    <dbReference type="NCBI Taxonomy" id="1247513"/>
    <lineage>
        <taxon>Bacteria</taxon>
        <taxon>Pseudomonadati</taxon>
        <taxon>Pseudomonadota</taxon>
        <taxon>Gammaproteobacteria</taxon>
        <taxon>Thiotrichales</taxon>
        <taxon>Thiotrichaceae</taxon>
        <taxon>Leucothrix</taxon>
    </lineage>
</organism>
<evidence type="ECO:0000256" key="1">
    <source>
        <dbReference type="ARBA" id="ARBA00007718"/>
    </source>
</evidence>
<evidence type="ECO:0000256" key="6">
    <source>
        <dbReference type="ARBA" id="ARBA00023239"/>
    </source>
</evidence>
<keyword evidence="2 9" id="KW-0963">Cytoplasm</keyword>
<comment type="catalytic activity">
    <reaction evidence="9 10">
        <text>heme b + 2 H(+) = protoporphyrin IX + Fe(2+)</text>
        <dbReference type="Rhea" id="RHEA:22584"/>
        <dbReference type="ChEBI" id="CHEBI:15378"/>
        <dbReference type="ChEBI" id="CHEBI:29033"/>
        <dbReference type="ChEBI" id="CHEBI:57306"/>
        <dbReference type="ChEBI" id="CHEBI:60344"/>
        <dbReference type="EC" id="4.98.1.1"/>
    </reaction>
</comment>
<feature type="binding site" evidence="9">
    <location>
        <position position="292"/>
    </location>
    <ligand>
        <name>Fe(2+)</name>
        <dbReference type="ChEBI" id="CHEBI:29033"/>
    </ligand>
</feature>
<dbReference type="FunFam" id="3.40.50.1400:FF:000002">
    <property type="entry name" value="Ferrochelatase"/>
    <property type="match status" value="1"/>
</dbReference>
<evidence type="ECO:0000256" key="2">
    <source>
        <dbReference type="ARBA" id="ARBA00022490"/>
    </source>
</evidence>
<keyword evidence="4 9" id="KW-0408">Iron</keyword>
<keyword evidence="6 9" id="KW-0456">Lyase</keyword>
<dbReference type="PANTHER" id="PTHR11108">
    <property type="entry name" value="FERROCHELATASE"/>
    <property type="match status" value="1"/>
</dbReference>
<dbReference type="InterPro" id="IPR019772">
    <property type="entry name" value="Ferrochelatase_AS"/>
</dbReference>